<name>A0ABZ2GHU5_9BURK</name>
<feature type="chain" id="PRO_5045427948" description="Lipoprotein" evidence="1">
    <location>
        <begin position="20"/>
        <end position="137"/>
    </location>
</feature>
<feature type="signal peptide" evidence="1">
    <location>
        <begin position="1"/>
        <end position="19"/>
    </location>
</feature>
<dbReference type="RefSeq" id="WP_152546466.1">
    <property type="nucleotide sequence ID" value="NZ_CP142523.1"/>
</dbReference>
<keyword evidence="1" id="KW-0732">Signal</keyword>
<evidence type="ECO:0000256" key="1">
    <source>
        <dbReference type="SAM" id="SignalP"/>
    </source>
</evidence>
<keyword evidence="3" id="KW-1185">Reference proteome</keyword>
<evidence type="ECO:0000313" key="2">
    <source>
        <dbReference type="EMBL" id="WWO45367.1"/>
    </source>
</evidence>
<protein>
    <recommendedName>
        <fullName evidence="4">Lipoprotein</fullName>
    </recommendedName>
</protein>
<proteinExistence type="predicted"/>
<dbReference type="EMBL" id="CP142523">
    <property type="protein sequence ID" value="WWO45367.1"/>
    <property type="molecule type" value="Genomic_DNA"/>
</dbReference>
<dbReference type="Proteomes" id="UP001373909">
    <property type="component" value="Chromosome"/>
</dbReference>
<evidence type="ECO:0000313" key="3">
    <source>
        <dbReference type="Proteomes" id="UP001373909"/>
    </source>
</evidence>
<sequence length="137" mass="15067">MKKNIVILLATLCCGCASNKPPISMHATTPPGTEKLLANAYRLIDAYQQDDAKTWNNLVCMALSHENVIGLAAVKSWGKIQSPRLVSVSAVSDAANALPGHERPMVAIEVQAENYPSREYEIRFYESSDRECVLVTF</sequence>
<reference evidence="2 3" key="1">
    <citation type="submission" date="2024-01" db="EMBL/GenBank/DDBJ databases">
        <title>Draft genome sequences of nine bacterial species from freshwater ponds near Washington, DC.</title>
        <authorList>
            <person name="Pavloudi C."/>
            <person name="Oliver L."/>
            <person name="Slattery K."/>
            <person name="Lissner G."/>
            <person name="Saw J.H."/>
        </authorList>
    </citation>
    <scope>NUCLEOTIDE SEQUENCE [LARGE SCALE GENOMIC DNA]</scope>
    <source>
        <strain evidence="3">TB1-E2</strain>
    </source>
</reference>
<evidence type="ECO:0008006" key="4">
    <source>
        <dbReference type="Google" id="ProtNLM"/>
    </source>
</evidence>
<accession>A0ABZ2GHU5</accession>
<gene>
    <name evidence="2" type="ORF">OPV09_22085</name>
</gene>
<organism evidence="2 3">
    <name type="scientific">Janthinobacterium aestuarii</name>
    <dbReference type="NCBI Taxonomy" id="2985511"/>
    <lineage>
        <taxon>Bacteria</taxon>
        <taxon>Pseudomonadati</taxon>
        <taxon>Pseudomonadota</taxon>
        <taxon>Betaproteobacteria</taxon>
        <taxon>Burkholderiales</taxon>
        <taxon>Oxalobacteraceae</taxon>
        <taxon>Janthinobacterium</taxon>
    </lineage>
</organism>